<accession>A0A0F9VFB3</accession>
<evidence type="ECO:0000313" key="1">
    <source>
        <dbReference type="EMBL" id="KKN98472.1"/>
    </source>
</evidence>
<dbReference type="EMBL" id="LAZR01000051">
    <property type="protein sequence ID" value="KKN98472.1"/>
    <property type="molecule type" value="Genomic_DNA"/>
</dbReference>
<proteinExistence type="predicted"/>
<protein>
    <submittedName>
        <fullName evidence="1">Uncharacterized protein</fullName>
    </submittedName>
</protein>
<reference evidence="1" key="1">
    <citation type="journal article" date="2015" name="Nature">
        <title>Complex archaea that bridge the gap between prokaryotes and eukaryotes.</title>
        <authorList>
            <person name="Spang A."/>
            <person name="Saw J.H."/>
            <person name="Jorgensen S.L."/>
            <person name="Zaremba-Niedzwiedzka K."/>
            <person name="Martijn J."/>
            <person name="Lind A.E."/>
            <person name="van Eijk R."/>
            <person name="Schleper C."/>
            <person name="Guy L."/>
            <person name="Ettema T.J."/>
        </authorList>
    </citation>
    <scope>NUCLEOTIDE SEQUENCE</scope>
</reference>
<name>A0A0F9VFB3_9ZZZZ</name>
<sequence length="55" mass="6539">MAVKLALAFLLGATTYSIWVLLQKKIQYWRRLHERAMQIPKTLNRVRRDITKAVQ</sequence>
<dbReference type="AlphaFoldDB" id="A0A0F9VFB3"/>
<organism evidence="1">
    <name type="scientific">marine sediment metagenome</name>
    <dbReference type="NCBI Taxonomy" id="412755"/>
    <lineage>
        <taxon>unclassified sequences</taxon>
        <taxon>metagenomes</taxon>
        <taxon>ecological metagenomes</taxon>
    </lineage>
</organism>
<comment type="caution">
    <text evidence="1">The sequence shown here is derived from an EMBL/GenBank/DDBJ whole genome shotgun (WGS) entry which is preliminary data.</text>
</comment>
<gene>
    <name evidence="1" type="ORF">LCGC14_0145830</name>
</gene>